<feature type="signal peptide" evidence="2">
    <location>
        <begin position="1"/>
        <end position="31"/>
    </location>
</feature>
<dbReference type="RefSeq" id="WP_162850955.1">
    <property type="nucleotide sequence ID" value="NZ_MWIN01000023.1"/>
</dbReference>
<organism evidence="4 5">
    <name type="scientific">Panacagrimonas perspica</name>
    <dbReference type="NCBI Taxonomy" id="381431"/>
    <lineage>
        <taxon>Bacteria</taxon>
        <taxon>Pseudomonadati</taxon>
        <taxon>Pseudomonadota</taxon>
        <taxon>Gammaproteobacteria</taxon>
        <taxon>Nevskiales</taxon>
        <taxon>Nevskiaceae</taxon>
        <taxon>Panacagrimonas</taxon>
    </lineage>
</organism>
<dbReference type="InterPro" id="IPR025202">
    <property type="entry name" value="PLD-like_dom"/>
</dbReference>
<evidence type="ECO:0000313" key="4">
    <source>
        <dbReference type="EMBL" id="TDU30822.1"/>
    </source>
</evidence>
<dbReference type="GO" id="GO:0032049">
    <property type="term" value="P:cardiolipin biosynthetic process"/>
    <property type="evidence" value="ECO:0007669"/>
    <property type="project" value="UniProtKB-ARBA"/>
</dbReference>
<dbReference type="PANTHER" id="PTHR21248">
    <property type="entry name" value="CARDIOLIPIN SYNTHASE"/>
    <property type="match status" value="1"/>
</dbReference>
<keyword evidence="2" id="KW-0732">Signal</keyword>
<gene>
    <name evidence="4" type="ORF">DFR24_0178</name>
</gene>
<dbReference type="SUPFAM" id="SSF56024">
    <property type="entry name" value="Phospholipase D/nuclease"/>
    <property type="match status" value="2"/>
</dbReference>
<feature type="compositionally biased region" description="Low complexity" evidence="1">
    <location>
        <begin position="220"/>
        <end position="234"/>
    </location>
</feature>
<evidence type="ECO:0000259" key="3">
    <source>
        <dbReference type="PROSITE" id="PS50035"/>
    </source>
</evidence>
<feature type="region of interest" description="Disordered" evidence="1">
    <location>
        <begin position="217"/>
        <end position="257"/>
    </location>
</feature>
<evidence type="ECO:0000256" key="1">
    <source>
        <dbReference type="SAM" id="MobiDB-lite"/>
    </source>
</evidence>
<feature type="compositionally biased region" description="Gly residues" evidence="1">
    <location>
        <begin position="235"/>
        <end position="248"/>
    </location>
</feature>
<dbReference type="EMBL" id="SOBT01000008">
    <property type="protein sequence ID" value="TDU30822.1"/>
    <property type="molecule type" value="Genomic_DNA"/>
</dbReference>
<comment type="caution">
    <text evidence="4">The sequence shown here is derived from an EMBL/GenBank/DDBJ whole genome shotgun (WGS) entry which is preliminary data.</text>
</comment>
<feature type="chain" id="PRO_5030099578" evidence="2">
    <location>
        <begin position="32"/>
        <end position="503"/>
    </location>
</feature>
<keyword evidence="5" id="KW-1185">Reference proteome</keyword>
<dbReference type="SMART" id="SM00155">
    <property type="entry name" value="PLDc"/>
    <property type="match status" value="2"/>
</dbReference>
<dbReference type="PROSITE" id="PS50035">
    <property type="entry name" value="PLD"/>
    <property type="match status" value="2"/>
</dbReference>
<feature type="domain" description="PLD phosphodiesterase" evidence="3">
    <location>
        <begin position="416"/>
        <end position="443"/>
    </location>
</feature>
<name>A0A4R7PB05_9GAMM</name>
<protein>
    <submittedName>
        <fullName evidence="4">Cardiolipin synthase</fullName>
    </submittedName>
</protein>
<dbReference type="Proteomes" id="UP000295341">
    <property type="component" value="Unassembled WGS sequence"/>
</dbReference>
<evidence type="ECO:0000313" key="5">
    <source>
        <dbReference type="Proteomes" id="UP000295341"/>
    </source>
</evidence>
<dbReference type="InterPro" id="IPR001736">
    <property type="entry name" value="PLipase_D/transphosphatidylase"/>
</dbReference>
<accession>A0A4R7PB05</accession>
<dbReference type="GO" id="GO:0030572">
    <property type="term" value="F:phosphatidyltransferase activity"/>
    <property type="evidence" value="ECO:0007669"/>
    <property type="project" value="UniProtKB-ARBA"/>
</dbReference>
<dbReference type="Pfam" id="PF13091">
    <property type="entry name" value="PLDc_2"/>
    <property type="match status" value="2"/>
</dbReference>
<sequence>MSSSRASRGIRLVGFALAAACIAGCASLPNADNIPTEGVEWIRTVAPGCEPPSAESALRQAVGDDPAALDFARRVGGLETVVTRRPMVAGNSVHLLIDGPATHTAQLEAIRSAKHHVHLEVYILTDEKIGQEYAEALAERARAGVKVRLMFDGVGALGAGAKYRDELRKEGVEIEEINSVNPLKEPRVWRLNRRSHRKLLVVDGRVAFTGGVNIMDEYSESSPGSAATASSGSRGSSGGSSSGSGGKGRPSPHLGWRDTHIQVEGPAVAEFQREFLRAWESGKGQIQVSPEYWPANPPRGDNLMRVVSNEGADFLGLALGVPQELVNKLLRKRKRSNPIYLSYFSAIQESRKRVWLTQAYFAPDDDFVDLLGEAAKRNVDVRLIVPGQSDVGLLPLAARHYYKRLLKAGVKLYEYEPVMIHAKTAVIDGVWSTVGSSNLDFRSFIHNDEANAIVMGRAFGGEMETLFEQDLSHSTQVTLEQWQQRPWLDRLKESGAAAVKYWI</sequence>
<dbReference type="CDD" id="cd09110">
    <property type="entry name" value="PLDc_CLS_1"/>
    <property type="match status" value="1"/>
</dbReference>
<dbReference type="PANTHER" id="PTHR21248:SF22">
    <property type="entry name" value="PHOSPHOLIPASE D"/>
    <property type="match status" value="1"/>
</dbReference>
<dbReference type="AlphaFoldDB" id="A0A4R7PB05"/>
<proteinExistence type="predicted"/>
<dbReference type="Gene3D" id="3.30.870.10">
    <property type="entry name" value="Endonuclease Chain A"/>
    <property type="match status" value="2"/>
</dbReference>
<reference evidence="4 5" key="1">
    <citation type="submission" date="2019-03" db="EMBL/GenBank/DDBJ databases">
        <title>Genomic Encyclopedia of Type Strains, Phase IV (KMG-IV): sequencing the most valuable type-strain genomes for metagenomic binning, comparative biology and taxonomic classification.</title>
        <authorList>
            <person name="Goeker M."/>
        </authorList>
    </citation>
    <scope>NUCLEOTIDE SEQUENCE [LARGE SCALE GENOMIC DNA]</scope>
    <source>
        <strain evidence="4 5">DSM 26377</strain>
    </source>
</reference>
<dbReference type="CDD" id="cd09159">
    <property type="entry name" value="PLDc_ybhO_like_2"/>
    <property type="match status" value="1"/>
</dbReference>
<evidence type="ECO:0000256" key="2">
    <source>
        <dbReference type="SAM" id="SignalP"/>
    </source>
</evidence>
<feature type="domain" description="PLD phosphodiesterase" evidence="3">
    <location>
        <begin position="191"/>
        <end position="218"/>
    </location>
</feature>